<dbReference type="EC" id="6.1.1.15" evidence="10"/>
<dbReference type="Gene3D" id="3.40.50.800">
    <property type="entry name" value="Anticodon-binding domain"/>
    <property type="match status" value="1"/>
</dbReference>
<dbReference type="SUPFAM" id="SSF55826">
    <property type="entry name" value="YbaK/ProRS associated domain"/>
    <property type="match status" value="1"/>
</dbReference>
<accession>A0ABQ2L2I4</accession>
<evidence type="ECO:0000259" key="11">
    <source>
        <dbReference type="PROSITE" id="PS50862"/>
    </source>
</evidence>
<keyword evidence="6 10" id="KW-0067">ATP-binding</keyword>
<evidence type="ECO:0000256" key="4">
    <source>
        <dbReference type="ARBA" id="ARBA00022598"/>
    </source>
</evidence>
<dbReference type="InterPro" id="IPR044140">
    <property type="entry name" value="ProRS_anticodon_short"/>
</dbReference>
<dbReference type="InterPro" id="IPR004500">
    <property type="entry name" value="Pro-tRNA-synth_IIa_bac-type"/>
</dbReference>
<dbReference type="PANTHER" id="PTHR42753:SF2">
    <property type="entry name" value="PROLINE--TRNA LIGASE"/>
    <property type="match status" value="1"/>
</dbReference>
<keyword evidence="4 10" id="KW-0436">Ligase</keyword>
<evidence type="ECO:0000256" key="8">
    <source>
        <dbReference type="ARBA" id="ARBA00023146"/>
    </source>
</evidence>
<evidence type="ECO:0000256" key="10">
    <source>
        <dbReference type="HAMAP-Rule" id="MF_01569"/>
    </source>
</evidence>
<evidence type="ECO:0000256" key="6">
    <source>
        <dbReference type="ARBA" id="ARBA00022840"/>
    </source>
</evidence>
<dbReference type="PRINTS" id="PR01046">
    <property type="entry name" value="TRNASYNTHPRO"/>
</dbReference>
<dbReference type="InterPro" id="IPR002316">
    <property type="entry name" value="Pro-tRNA-ligase_IIa"/>
</dbReference>
<dbReference type="InterPro" id="IPR002314">
    <property type="entry name" value="aa-tRNA-synt_IIb"/>
</dbReference>
<dbReference type="InterPro" id="IPR033730">
    <property type="entry name" value="ProRS_core_prok"/>
</dbReference>
<comment type="similarity">
    <text evidence="10">Belongs to the class-II aminoacyl-tRNA synthetase family. ProS type 1 subfamily.</text>
</comment>
<evidence type="ECO:0000256" key="1">
    <source>
        <dbReference type="ARBA" id="ARBA00004496"/>
    </source>
</evidence>
<dbReference type="NCBIfam" id="NF006625">
    <property type="entry name" value="PRK09194.1"/>
    <property type="match status" value="1"/>
</dbReference>
<reference evidence="13" key="1">
    <citation type="journal article" date="2019" name="Int. J. Syst. Evol. Microbiol.">
        <title>The Global Catalogue of Microorganisms (GCM) 10K type strain sequencing project: providing services to taxonomists for standard genome sequencing and annotation.</title>
        <authorList>
            <consortium name="The Broad Institute Genomics Platform"/>
            <consortium name="The Broad Institute Genome Sequencing Center for Infectious Disease"/>
            <person name="Wu L."/>
            <person name="Ma J."/>
        </authorList>
    </citation>
    <scope>NUCLEOTIDE SEQUENCE [LARGE SCALE GENOMIC DNA]</scope>
    <source>
        <strain evidence="13">CGMCC 1.6964</strain>
    </source>
</reference>
<dbReference type="NCBIfam" id="TIGR00409">
    <property type="entry name" value="proS_fam_II"/>
    <property type="match status" value="1"/>
</dbReference>
<evidence type="ECO:0000256" key="9">
    <source>
        <dbReference type="ARBA" id="ARBA00047671"/>
    </source>
</evidence>
<dbReference type="RefSeq" id="WP_018978046.1">
    <property type="nucleotide sequence ID" value="NZ_BMLN01000005.1"/>
</dbReference>
<comment type="subunit">
    <text evidence="2 10">Homodimer.</text>
</comment>
<dbReference type="InterPro" id="IPR006195">
    <property type="entry name" value="aa-tRNA-synth_II"/>
</dbReference>
<dbReference type="CDD" id="cd00779">
    <property type="entry name" value="ProRS_core_prok"/>
    <property type="match status" value="1"/>
</dbReference>
<keyword evidence="7 10" id="KW-0648">Protein biosynthesis</keyword>
<dbReference type="PANTHER" id="PTHR42753">
    <property type="entry name" value="MITOCHONDRIAL RIBOSOME PROTEIN L39/PROLYL-TRNA LIGASE FAMILY MEMBER"/>
    <property type="match status" value="1"/>
</dbReference>
<dbReference type="PIRSF" id="PIRSF001535">
    <property type="entry name" value="ProRS_1"/>
    <property type="match status" value="1"/>
</dbReference>
<dbReference type="Gene3D" id="3.30.930.10">
    <property type="entry name" value="Bira Bifunctional Protein, Domain 2"/>
    <property type="match status" value="2"/>
</dbReference>
<sequence>MKQSKLLIPTLREAPADAEAISHKLMLRAGLIRQLASGVYTYLPLGFRVLKKVQDIVREEMDRAGAQELLMPAMQPAELWQESGRYDVYGPELIRLKDRHGREFALGPTHEEVITSLIADEVNSYRQLPMTLYQIQTKYRDERRPRFGLLRGREFLMKDAYSFDRSWEELDETYRAMYDAYTRIFTRVGLNFRPVQADAGAIGGEGETHEFMALADIGEDTIVVSENGTYAANLEKAEMWWEAPAASDAEIAPMDRVHTPGVHTIDQLCAHFGAEASAFMKTLLVLVDDQPVAVVVRGDRELNETKVLNALGGERIELADNAAVERLTGAEVGFAGPAGLAKVKLLVDREVQAMESGIAGANETDYHLANVKPGRDFEADLVGDFRNAAEGDMSPDGSGPLKFYRGIEVGHVFKLGTKYSEKLGAAYLDETGRRQDAIMGCYGIGISRILSAVVEQHYDDNGIVWPEEIAPAKVHIIPASAKDETQMNLANELYARFMAAGIEVMLDDRDERAGVKFKDSDLLGIPYRVVVGREAAEGRVEFKARTAADKETISVEEAFERLTGK</sequence>
<name>A0ABQ2L2I4_9BACL</name>
<dbReference type="InterPro" id="IPR007214">
    <property type="entry name" value="YbaK/aa-tRNA-synth-assoc-dom"/>
</dbReference>
<dbReference type="EMBL" id="BMLN01000005">
    <property type="protein sequence ID" value="GGO00453.1"/>
    <property type="molecule type" value="Genomic_DNA"/>
</dbReference>
<evidence type="ECO:0000313" key="13">
    <source>
        <dbReference type="Proteomes" id="UP000606653"/>
    </source>
</evidence>
<organism evidence="12 13">
    <name type="scientific">Saccharibacillus kuerlensis</name>
    <dbReference type="NCBI Taxonomy" id="459527"/>
    <lineage>
        <taxon>Bacteria</taxon>
        <taxon>Bacillati</taxon>
        <taxon>Bacillota</taxon>
        <taxon>Bacilli</taxon>
        <taxon>Bacillales</taxon>
        <taxon>Paenibacillaceae</taxon>
        <taxon>Saccharibacillus</taxon>
    </lineage>
</organism>
<dbReference type="InterPro" id="IPR036621">
    <property type="entry name" value="Anticodon-bd_dom_sf"/>
</dbReference>
<comment type="subcellular location">
    <subcellularLocation>
        <location evidence="1 10">Cytoplasm</location>
    </subcellularLocation>
</comment>
<dbReference type="InterPro" id="IPR050062">
    <property type="entry name" value="Pro-tRNA_synthetase"/>
</dbReference>
<dbReference type="GO" id="GO:0016874">
    <property type="term" value="F:ligase activity"/>
    <property type="evidence" value="ECO:0007669"/>
    <property type="project" value="UniProtKB-KW"/>
</dbReference>
<comment type="caution">
    <text evidence="12">The sequence shown here is derived from an EMBL/GenBank/DDBJ whole genome shotgun (WGS) entry which is preliminary data.</text>
</comment>
<keyword evidence="3 10" id="KW-0963">Cytoplasm</keyword>
<dbReference type="InterPro" id="IPR023717">
    <property type="entry name" value="Pro-tRNA-Synthase_IIa_type1"/>
</dbReference>
<dbReference type="SUPFAM" id="SSF52954">
    <property type="entry name" value="Class II aaRS ABD-related"/>
    <property type="match status" value="1"/>
</dbReference>
<dbReference type="HAMAP" id="MF_01569">
    <property type="entry name" value="Pro_tRNA_synth_type1"/>
    <property type="match status" value="1"/>
</dbReference>
<dbReference type="InterPro" id="IPR004154">
    <property type="entry name" value="Anticodon-bd"/>
</dbReference>
<dbReference type="SUPFAM" id="SSF55681">
    <property type="entry name" value="Class II aaRS and biotin synthetases"/>
    <property type="match status" value="1"/>
</dbReference>
<comment type="catalytic activity">
    <reaction evidence="9 10">
        <text>tRNA(Pro) + L-proline + ATP = L-prolyl-tRNA(Pro) + AMP + diphosphate</text>
        <dbReference type="Rhea" id="RHEA:14305"/>
        <dbReference type="Rhea" id="RHEA-COMP:9700"/>
        <dbReference type="Rhea" id="RHEA-COMP:9702"/>
        <dbReference type="ChEBI" id="CHEBI:30616"/>
        <dbReference type="ChEBI" id="CHEBI:33019"/>
        <dbReference type="ChEBI" id="CHEBI:60039"/>
        <dbReference type="ChEBI" id="CHEBI:78442"/>
        <dbReference type="ChEBI" id="CHEBI:78532"/>
        <dbReference type="ChEBI" id="CHEBI:456215"/>
        <dbReference type="EC" id="6.1.1.15"/>
    </reaction>
</comment>
<keyword evidence="13" id="KW-1185">Reference proteome</keyword>
<dbReference type="PROSITE" id="PS50862">
    <property type="entry name" value="AA_TRNA_LIGASE_II"/>
    <property type="match status" value="1"/>
</dbReference>
<evidence type="ECO:0000256" key="7">
    <source>
        <dbReference type="ARBA" id="ARBA00022917"/>
    </source>
</evidence>
<evidence type="ECO:0000313" key="12">
    <source>
        <dbReference type="EMBL" id="GGO00453.1"/>
    </source>
</evidence>
<dbReference type="Proteomes" id="UP000606653">
    <property type="component" value="Unassembled WGS sequence"/>
</dbReference>
<dbReference type="Pfam" id="PF00587">
    <property type="entry name" value="tRNA-synt_2b"/>
    <property type="match status" value="1"/>
</dbReference>
<evidence type="ECO:0000256" key="3">
    <source>
        <dbReference type="ARBA" id="ARBA00022490"/>
    </source>
</evidence>
<dbReference type="InterPro" id="IPR045864">
    <property type="entry name" value="aa-tRNA-synth_II/BPL/LPL"/>
</dbReference>
<keyword evidence="8 10" id="KW-0030">Aminoacyl-tRNA synthetase</keyword>
<dbReference type="CDD" id="cd04334">
    <property type="entry name" value="ProRS-INS"/>
    <property type="match status" value="1"/>
</dbReference>
<evidence type="ECO:0000256" key="5">
    <source>
        <dbReference type="ARBA" id="ARBA00022741"/>
    </source>
</evidence>
<dbReference type="Pfam" id="PF03129">
    <property type="entry name" value="HGTP_anticodon"/>
    <property type="match status" value="1"/>
</dbReference>
<dbReference type="Pfam" id="PF04073">
    <property type="entry name" value="tRNA_edit"/>
    <property type="match status" value="1"/>
</dbReference>
<dbReference type="InterPro" id="IPR036754">
    <property type="entry name" value="YbaK/aa-tRNA-synt-asso_dom_sf"/>
</dbReference>
<gene>
    <name evidence="10 12" type="primary">proS</name>
    <name evidence="12" type="ORF">GCM10010969_21680</name>
</gene>
<comment type="function">
    <text evidence="10">Catalyzes the attachment of proline to tRNA(Pro) in a two-step reaction: proline is first activated by ATP to form Pro-AMP and then transferred to the acceptor end of tRNA(Pro). As ProRS can inadvertently accommodate and process non-cognate amino acids such as alanine and cysteine, to avoid such errors it has two additional distinct editing activities against alanine. One activity is designated as 'pretransfer' editing and involves the tRNA(Pro)-independent hydrolysis of activated Ala-AMP. The other activity is designated 'posttransfer' editing and involves deacylation of mischarged Ala-tRNA(Pro). The misacylated Cys-tRNA(Pro) is not edited by ProRS.</text>
</comment>
<keyword evidence="5 10" id="KW-0547">Nucleotide-binding</keyword>
<dbReference type="Gene3D" id="3.90.960.10">
    <property type="entry name" value="YbaK/aminoacyl-tRNA synthetase-associated domain"/>
    <property type="match status" value="1"/>
</dbReference>
<dbReference type="CDD" id="cd00861">
    <property type="entry name" value="ProRS_anticodon_short"/>
    <property type="match status" value="1"/>
</dbReference>
<proteinExistence type="inferred from homology"/>
<evidence type="ECO:0000256" key="2">
    <source>
        <dbReference type="ARBA" id="ARBA00011738"/>
    </source>
</evidence>
<comment type="domain">
    <text evidence="10">Consists of three domains: the N-terminal catalytic domain, the editing domain and the C-terminal anticodon-binding domain.</text>
</comment>
<protein>
    <recommendedName>
        <fullName evidence="10">Proline--tRNA ligase</fullName>
        <ecNumber evidence="10">6.1.1.15</ecNumber>
    </recommendedName>
    <alternativeName>
        <fullName evidence="10">Prolyl-tRNA synthetase</fullName>
        <shortName evidence="10">ProRS</shortName>
    </alternativeName>
</protein>
<feature type="domain" description="Aminoacyl-transfer RNA synthetases class-II family profile" evidence="11">
    <location>
        <begin position="33"/>
        <end position="466"/>
    </location>
</feature>